<dbReference type="SUPFAM" id="SSF49384">
    <property type="entry name" value="Carbohydrate-binding domain"/>
    <property type="match status" value="1"/>
</dbReference>
<evidence type="ECO:0000313" key="2">
    <source>
        <dbReference type="EMBL" id="MBK9983915.1"/>
    </source>
</evidence>
<organism evidence="2 3">
    <name type="scientific">Candidatus Opimibacter skivensis</name>
    <dbReference type="NCBI Taxonomy" id="2982028"/>
    <lineage>
        <taxon>Bacteria</taxon>
        <taxon>Pseudomonadati</taxon>
        <taxon>Bacteroidota</taxon>
        <taxon>Saprospiria</taxon>
        <taxon>Saprospirales</taxon>
        <taxon>Saprospiraceae</taxon>
        <taxon>Candidatus Opimibacter</taxon>
    </lineage>
</organism>
<dbReference type="AlphaFoldDB" id="A0A9D7SYB5"/>
<comment type="caution">
    <text evidence="2">The sequence shown here is derived from an EMBL/GenBank/DDBJ whole genome shotgun (WGS) entry which is preliminary data.</text>
</comment>
<dbReference type="GO" id="GO:0030246">
    <property type="term" value="F:carbohydrate binding"/>
    <property type="evidence" value="ECO:0007669"/>
    <property type="project" value="InterPro"/>
</dbReference>
<gene>
    <name evidence="2" type="ORF">IPP15_16370</name>
</gene>
<proteinExistence type="predicted"/>
<dbReference type="NCBIfam" id="TIGR04183">
    <property type="entry name" value="Por_Secre_tail"/>
    <property type="match status" value="1"/>
</dbReference>
<dbReference type="GO" id="GO:0000272">
    <property type="term" value="P:polysaccharide catabolic process"/>
    <property type="evidence" value="ECO:0007669"/>
    <property type="project" value="InterPro"/>
</dbReference>
<dbReference type="InterPro" id="IPR008965">
    <property type="entry name" value="CBM2/CBM3_carb-bd_dom_sf"/>
</dbReference>
<reference evidence="2 3" key="1">
    <citation type="submission" date="2020-10" db="EMBL/GenBank/DDBJ databases">
        <title>Connecting structure to function with the recovery of over 1000 high-quality activated sludge metagenome-assembled genomes encoding full-length rRNA genes using long-read sequencing.</title>
        <authorList>
            <person name="Singleton C.M."/>
            <person name="Petriglieri F."/>
            <person name="Kristensen J.M."/>
            <person name="Kirkegaard R.H."/>
            <person name="Michaelsen T.Y."/>
            <person name="Andersen M.H."/>
            <person name="Karst S.M."/>
            <person name="Dueholm M.S."/>
            <person name="Nielsen P.H."/>
            <person name="Albertsen M."/>
        </authorList>
    </citation>
    <scope>NUCLEOTIDE SEQUENCE [LARGE SCALE GENOMIC DNA]</scope>
    <source>
        <strain evidence="2">Ribe_18-Q3-R11-54_MAXAC.273</strain>
    </source>
</reference>
<name>A0A9D7SYB5_9BACT</name>
<dbReference type="EMBL" id="JADKGY010000029">
    <property type="protein sequence ID" value="MBK9983915.1"/>
    <property type="molecule type" value="Genomic_DNA"/>
</dbReference>
<evidence type="ECO:0000313" key="3">
    <source>
        <dbReference type="Proteomes" id="UP000808337"/>
    </source>
</evidence>
<accession>A0A9D7SYB5</accession>
<feature type="domain" description="Cohesin" evidence="1">
    <location>
        <begin position="32"/>
        <end position="118"/>
    </location>
</feature>
<dbReference type="InterPro" id="IPR002102">
    <property type="entry name" value="Cohesin_dom"/>
</dbReference>
<dbReference type="InterPro" id="IPR026444">
    <property type="entry name" value="Secre_tail"/>
</dbReference>
<protein>
    <submittedName>
        <fullName evidence="2">T9SS type A sorting domain-containing protein</fullName>
    </submittedName>
</protein>
<dbReference type="Pfam" id="PF00963">
    <property type="entry name" value="Cohesin"/>
    <property type="match status" value="1"/>
</dbReference>
<evidence type="ECO:0000259" key="1">
    <source>
        <dbReference type="Pfam" id="PF00963"/>
    </source>
</evidence>
<dbReference type="Gene3D" id="2.60.40.680">
    <property type="match status" value="1"/>
</dbReference>
<dbReference type="Proteomes" id="UP000808337">
    <property type="component" value="Unassembled WGS sequence"/>
</dbReference>
<sequence length="248" mass="27996">MKSILYIFAFLIPMGINAEDLVMKITNPQVSGNQVVYDVVTDHFTDLISIQYSVSYDTNKLTFAGIQNLNLPQLSEDNFYGGIPGVITSLWYDPTLQGTSVSDGTILYQIIFNMKNGTYGSVCFSDEPLESEFARVDNVLNSYFIVDDCHADPFEVNLSTSTEEFADRFGLNVFTIARDQKIVFAMTQQQSIEFHVFDINGQLISAFPKKEYSTGQHTLNMNKSLLSGIYILTTEIEHQPATFKIFYQ</sequence>